<evidence type="ECO:0000256" key="4">
    <source>
        <dbReference type="RuleBase" id="RU362026"/>
    </source>
</evidence>
<dbReference type="PRINTS" id="PR00508">
    <property type="entry name" value="S21N4MTFRASE"/>
</dbReference>
<reference evidence="6 7" key="1">
    <citation type="submission" date="2018-02" db="EMBL/GenBank/DDBJ databases">
        <title>The complete genome of two Bacillus pumilus strains from Cuatro Cienegas, Coahuila, Mexico.</title>
        <authorList>
            <person name="Zarza E."/>
            <person name="Alcaraz L.D."/>
            <person name="Aguilar-Salinas B."/>
            <person name="Islas A."/>
            <person name="Olmedo-Alvarez G."/>
        </authorList>
    </citation>
    <scope>NUCLEOTIDE SEQUENCE [LARGE SCALE GENOMIC DNA]</scope>
    <source>
        <strain evidence="6 7">145</strain>
    </source>
</reference>
<dbReference type="Pfam" id="PF01555">
    <property type="entry name" value="N6_N4_Mtase"/>
    <property type="match status" value="1"/>
</dbReference>
<dbReference type="REBASE" id="246835">
    <property type="entry name" value="M.Bpu145ORF10465P"/>
</dbReference>
<dbReference type="Proteomes" id="UP000264960">
    <property type="component" value="Chromosome"/>
</dbReference>
<dbReference type="Gene3D" id="3.40.50.150">
    <property type="entry name" value="Vaccinia Virus protein VP39"/>
    <property type="match status" value="1"/>
</dbReference>
<dbReference type="InterPro" id="IPR001091">
    <property type="entry name" value="RM_Methyltransferase"/>
</dbReference>
<dbReference type="SUPFAM" id="SSF53335">
    <property type="entry name" value="S-adenosyl-L-methionine-dependent methyltransferases"/>
    <property type="match status" value="1"/>
</dbReference>
<dbReference type="GO" id="GO:0008170">
    <property type="term" value="F:N-methyltransferase activity"/>
    <property type="evidence" value="ECO:0007669"/>
    <property type="project" value="InterPro"/>
</dbReference>
<evidence type="ECO:0000313" key="6">
    <source>
        <dbReference type="EMBL" id="AVM26153.1"/>
    </source>
</evidence>
<evidence type="ECO:0000259" key="5">
    <source>
        <dbReference type="Pfam" id="PF01555"/>
    </source>
</evidence>
<dbReference type="EMBL" id="CP027116">
    <property type="protein sequence ID" value="AVM26153.1"/>
    <property type="molecule type" value="Genomic_DNA"/>
</dbReference>
<dbReference type="GO" id="GO:0009307">
    <property type="term" value="P:DNA restriction-modification system"/>
    <property type="evidence" value="ECO:0007669"/>
    <property type="project" value="UniProtKB-KW"/>
</dbReference>
<dbReference type="InterPro" id="IPR029063">
    <property type="entry name" value="SAM-dependent_MTases_sf"/>
</dbReference>
<keyword evidence="2" id="KW-0808">Transferase</keyword>
<protein>
    <recommendedName>
        <fullName evidence="4">Methyltransferase</fullName>
        <ecNumber evidence="4">2.1.1.-</ecNumber>
    </recommendedName>
</protein>
<keyword evidence="3" id="KW-0680">Restriction system</keyword>
<accession>A0AAD2JDU0</accession>
<sequence length="248" mass="28818">MDCLEGMKLIPNKSIDMILCDLPYGTTKCKWDTIIPLEALWEQYKRIIKDNGAIVLTASQPFTTTLVNSNLEWFKYCWVWEKTKAGNFIQAKNMPLKLHEDICVFSKGVVIHKGQSDRRMNYNPQGVKEVDKKWIRPRVYESEHQFKRPSHKSVRNIKQEGYPSSVLKFNSVHNPPHPTQKPVGLFEYLIKTYSNERDVVLDNCMGSGTTAVACENLNRQWIGFEIESKYIEVVNNRLKELRSVDSFK</sequence>
<evidence type="ECO:0000313" key="7">
    <source>
        <dbReference type="Proteomes" id="UP000264960"/>
    </source>
</evidence>
<keyword evidence="1 6" id="KW-0489">Methyltransferase</keyword>
<organism evidence="6 7">
    <name type="scientific">Bacillus pumilus</name>
    <name type="common">Bacillus mesentericus</name>
    <dbReference type="NCBI Taxonomy" id="1408"/>
    <lineage>
        <taxon>Bacteria</taxon>
        <taxon>Bacillati</taxon>
        <taxon>Bacillota</taxon>
        <taxon>Bacilli</taxon>
        <taxon>Bacillales</taxon>
        <taxon>Bacillaceae</taxon>
        <taxon>Bacillus</taxon>
    </lineage>
</organism>
<name>A0AAD2JDU0_BACPU</name>
<dbReference type="EC" id="2.1.1.-" evidence="4"/>
<dbReference type="GO" id="GO:0003677">
    <property type="term" value="F:DNA binding"/>
    <property type="evidence" value="ECO:0007669"/>
    <property type="project" value="InterPro"/>
</dbReference>
<evidence type="ECO:0000256" key="2">
    <source>
        <dbReference type="ARBA" id="ARBA00022679"/>
    </source>
</evidence>
<dbReference type="GO" id="GO:0032259">
    <property type="term" value="P:methylation"/>
    <property type="evidence" value="ECO:0007669"/>
    <property type="project" value="UniProtKB-KW"/>
</dbReference>
<feature type="domain" description="DNA methylase N-4/N-6" evidence="5">
    <location>
        <begin position="15"/>
        <end position="235"/>
    </location>
</feature>
<gene>
    <name evidence="6" type="ORF">C5695_10465</name>
</gene>
<dbReference type="InterPro" id="IPR002941">
    <property type="entry name" value="DNA_methylase_N4/N6"/>
</dbReference>
<dbReference type="AlphaFoldDB" id="A0AAD2JDU0"/>
<comment type="similarity">
    <text evidence="4">Belongs to the N(4)/N(6)-methyltransferase family.</text>
</comment>
<evidence type="ECO:0000256" key="1">
    <source>
        <dbReference type="ARBA" id="ARBA00022603"/>
    </source>
</evidence>
<evidence type="ECO:0000256" key="3">
    <source>
        <dbReference type="ARBA" id="ARBA00022747"/>
    </source>
</evidence>
<proteinExistence type="inferred from homology"/>